<dbReference type="PANTHER" id="PTHR16184">
    <property type="entry name" value="ELONGATOR COMPLEX PROTEIN 6"/>
    <property type="match status" value="1"/>
</dbReference>
<reference evidence="3" key="1">
    <citation type="journal article" date="2022" name="Plant J.">
        <title>Strategies of tolerance reflected in two North American maple genomes.</title>
        <authorList>
            <person name="McEvoy S.L."/>
            <person name="Sezen U.U."/>
            <person name="Trouern-Trend A."/>
            <person name="McMahon S.M."/>
            <person name="Schaberg P.G."/>
            <person name="Yang J."/>
            <person name="Wegrzyn J.L."/>
            <person name="Swenson N.G."/>
        </authorList>
    </citation>
    <scope>NUCLEOTIDE SEQUENCE</scope>
    <source>
        <strain evidence="3">NS2018</strain>
    </source>
</reference>
<dbReference type="GO" id="GO:0033588">
    <property type="term" value="C:elongator holoenzyme complex"/>
    <property type="evidence" value="ECO:0007669"/>
    <property type="project" value="InterPro"/>
</dbReference>
<organism evidence="3 4">
    <name type="scientific">Acer saccharum</name>
    <name type="common">Sugar maple</name>
    <dbReference type="NCBI Taxonomy" id="4024"/>
    <lineage>
        <taxon>Eukaryota</taxon>
        <taxon>Viridiplantae</taxon>
        <taxon>Streptophyta</taxon>
        <taxon>Embryophyta</taxon>
        <taxon>Tracheophyta</taxon>
        <taxon>Spermatophyta</taxon>
        <taxon>Magnoliopsida</taxon>
        <taxon>eudicotyledons</taxon>
        <taxon>Gunneridae</taxon>
        <taxon>Pentapetalae</taxon>
        <taxon>rosids</taxon>
        <taxon>malvids</taxon>
        <taxon>Sapindales</taxon>
        <taxon>Sapindaceae</taxon>
        <taxon>Hippocastanoideae</taxon>
        <taxon>Acereae</taxon>
        <taxon>Acer</taxon>
    </lineage>
</organism>
<proteinExistence type="inferred from homology"/>
<gene>
    <name evidence="3" type="ORF">LWI29_034402</name>
</gene>
<sequence length="138" mass="15828">MNDNQSLNLLDRALGLDQQSRTWPLSGRVVLIEDCVETTASFVLHHLIKRSLSPNSSNVIVFVAFANPFSHYDRVLRKLGCNLVTQRDNNRFFSLICLCCSAQMGMTEKAKLDLFHCMRKFAKLYLFCLKTRRATLLL</sequence>
<dbReference type="GO" id="GO:0002098">
    <property type="term" value="P:tRNA wobble uridine modification"/>
    <property type="evidence" value="ECO:0007669"/>
    <property type="project" value="InterPro"/>
</dbReference>
<evidence type="ECO:0000256" key="2">
    <source>
        <dbReference type="ARBA" id="ARBA00008837"/>
    </source>
</evidence>
<dbReference type="InterPro" id="IPR027417">
    <property type="entry name" value="P-loop_NTPase"/>
</dbReference>
<evidence type="ECO:0008006" key="5">
    <source>
        <dbReference type="Google" id="ProtNLM"/>
    </source>
</evidence>
<comment type="similarity">
    <text evidence="2">Belongs to the ELP6 family.</text>
</comment>
<dbReference type="PANTHER" id="PTHR16184:SF6">
    <property type="entry name" value="ELONGATOR COMPLEX PROTEIN 6"/>
    <property type="match status" value="1"/>
</dbReference>
<evidence type="ECO:0000313" key="4">
    <source>
        <dbReference type="Proteomes" id="UP001168877"/>
    </source>
</evidence>
<evidence type="ECO:0000313" key="3">
    <source>
        <dbReference type="EMBL" id="KAK0593293.1"/>
    </source>
</evidence>
<comment type="pathway">
    <text evidence="1">tRNA modification; 5-methoxycarbonylmethyl-2-thiouridine-tRNA biosynthesis.</text>
</comment>
<comment type="caution">
    <text evidence="3">The sequence shown here is derived from an EMBL/GenBank/DDBJ whole genome shotgun (WGS) entry which is preliminary data.</text>
</comment>
<evidence type="ECO:0000256" key="1">
    <source>
        <dbReference type="ARBA" id="ARBA00005043"/>
    </source>
</evidence>
<dbReference type="InterPro" id="IPR018627">
    <property type="entry name" value="ELP6"/>
</dbReference>
<dbReference type="Pfam" id="PF09807">
    <property type="entry name" value="ELP6"/>
    <property type="match status" value="1"/>
</dbReference>
<name>A0AA39VW29_ACESA</name>
<dbReference type="EMBL" id="JAUESC010000380">
    <property type="protein sequence ID" value="KAK0593293.1"/>
    <property type="molecule type" value="Genomic_DNA"/>
</dbReference>
<dbReference type="Gene3D" id="3.40.50.300">
    <property type="entry name" value="P-loop containing nucleotide triphosphate hydrolases"/>
    <property type="match status" value="1"/>
</dbReference>
<dbReference type="Proteomes" id="UP001168877">
    <property type="component" value="Unassembled WGS sequence"/>
</dbReference>
<accession>A0AA39VW29</accession>
<reference evidence="3" key="2">
    <citation type="submission" date="2023-06" db="EMBL/GenBank/DDBJ databases">
        <authorList>
            <person name="Swenson N.G."/>
            <person name="Wegrzyn J.L."/>
            <person name="Mcevoy S.L."/>
        </authorList>
    </citation>
    <scope>NUCLEOTIDE SEQUENCE</scope>
    <source>
        <strain evidence="3">NS2018</strain>
        <tissue evidence="3">Leaf</tissue>
    </source>
</reference>
<dbReference type="AlphaFoldDB" id="A0AA39VW29"/>
<keyword evidence="4" id="KW-1185">Reference proteome</keyword>
<protein>
    <recommendedName>
        <fullName evidence="5">Elongator complex protein 6</fullName>
    </recommendedName>
</protein>